<dbReference type="Proteomes" id="UP000594468">
    <property type="component" value="Chromosome"/>
</dbReference>
<evidence type="ECO:0000256" key="1">
    <source>
        <dbReference type="SAM" id="MobiDB-lite"/>
    </source>
</evidence>
<feature type="domain" description="Dockerin" evidence="3">
    <location>
        <begin position="350"/>
        <end position="410"/>
    </location>
</feature>
<feature type="compositionally biased region" description="Pro residues" evidence="1">
    <location>
        <begin position="59"/>
        <end position="70"/>
    </location>
</feature>
<dbReference type="PROSITE" id="PS00448">
    <property type="entry name" value="CLOS_CELLULOSOME_RPT"/>
    <property type="match status" value="1"/>
</dbReference>
<gene>
    <name evidence="4" type="ORF">G4Y79_16735</name>
</gene>
<proteinExistence type="predicted"/>
<reference evidence="4 5" key="1">
    <citation type="submission" date="2020-02" db="EMBL/GenBank/DDBJ databases">
        <authorList>
            <person name="Zheng R.K."/>
            <person name="Sun C.M."/>
        </authorList>
    </citation>
    <scope>NUCLEOTIDE SEQUENCE [LARGE SCALE GENOMIC DNA]</scope>
    <source>
        <strain evidence="5">rifampicinis</strain>
    </source>
</reference>
<dbReference type="Gene3D" id="1.10.1330.10">
    <property type="entry name" value="Dockerin domain"/>
    <property type="match status" value="1"/>
</dbReference>
<dbReference type="SUPFAM" id="SSF63446">
    <property type="entry name" value="Type I dockerin domain"/>
    <property type="match status" value="1"/>
</dbReference>
<dbReference type="EMBL" id="CP062983">
    <property type="protein sequence ID" value="QPC81335.1"/>
    <property type="molecule type" value="Genomic_DNA"/>
</dbReference>
<organism evidence="4 5">
    <name type="scientific">Phototrophicus methaneseepsis</name>
    <dbReference type="NCBI Taxonomy" id="2710758"/>
    <lineage>
        <taxon>Bacteria</taxon>
        <taxon>Bacillati</taxon>
        <taxon>Chloroflexota</taxon>
        <taxon>Candidatus Thermofontia</taxon>
        <taxon>Phototrophicales</taxon>
        <taxon>Phototrophicaceae</taxon>
        <taxon>Phototrophicus</taxon>
    </lineage>
</organism>
<dbReference type="GO" id="GO:0004553">
    <property type="term" value="F:hydrolase activity, hydrolyzing O-glycosyl compounds"/>
    <property type="evidence" value="ECO:0007669"/>
    <property type="project" value="InterPro"/>
</dbReference>
<dbReference type="CDD" id="cd14254">
    <property type="entry name" value="Dockerin_II"/>
    <property type="match status" value="1"/>
</dbReference>
<evidence type="ECO:0000259" key="3">
    <source>
        <dbReference type="PROSITE" id="PS51766"/>
    </source>
</evidence>
<protein>
    <recommendedName>
        <fullName evidence="3">Dockerin domain-containing protein</fullName>
    </recommendedName>
</protein>
<evidence type="ECO:0000256" key="2">
    <source>
        <dbReference type="SAM" id="SignalP"/>
    </source>
</evidence>
<dbReference type="PROSITE" id="PS00018">
    <property type="entry name" value="EF_HAND_1"/>
    <property type="match status" value="1"/>
</dbReference>
<keyword evidence="2" id="KW-0732">Signal</keyword>
<keyword evidence="5" id="KW-1185">Reference proteome</keyword>
<dbReference type="KEGG" id="pmet:G4Y79_16735"/>
<feature type="region of interest" description="Disordered" evidence="1">
    <location>
        <begin position="47"/>
        <end position="70"/>
    </location>
</feature>
<dbReference type="GO" id="GO:0000272">
    <property type="term" value="P:polysaccharide catabolic process"/>
    <property type="evidence" value="ECO:0007669"/>
    <property type="project" value="InterPro"/>
</dbReference>
<dbReference type="InterPro" id="IPR018247">
    <property type="entry name" value="EF_Hand_1_Ca_BS"/>
</dbReference>
<evidence type="ECO:0000313" key="5">
    <source>
        <dbReference type="Proteomes" id="UP000594468"/>
    </source>
</evidence>
<sequence length="410" mass="43197">MEKSNWKSRSWKIFAIVIIACTHFVLANQTTPEAPIDPATVVEPTQAVGSAPVEQPIQPTLPPPTQIPPTQVPPTQIPPTVVPPTQVPPTEVPPTEIPPTQVLPTQVPPTEVLPVEASPTQPVVIEPSPTQGLPVEQPTQIIEASPTAISEIVATSVVDSAIEFTPTQVVIEITATPEVVVTMPEASPTVTVDVVLPQPTQQVVEVVPSPTMVFDPTSIPTENTSQATEIALLPPEITPTVISGLGIIKSDERPADTSTGLSSPILDPTATAVLPKSNVSGQVHLLRQDVPVTVAIAGDAFVEVMTIVGDDAFSIDLEPGLYEVRVNAAHYAARVMQIDVDTESVVLPTISLTGGDVNDDERVDMADIGLVSSYLGIRVPDAPSFADLNNDGIVNINDLVLVSMNLGKDS</sequence>
<dbReference type="Pfam" id="PF00404">
    <property type="entry name" value="Dockerin_1"/>
    <property type="match status" value="1"/>
</dbReference>
<evidence type="ECO:0000313" key="4">
    <source>
        <dbReference type="EMBL" id="QPC81335.1"/>
    </source>
</evidence>
<dbReference type="AlphaFoldDB" id="A0A7S8E6P4"/>
<dbReference type="InterPro" id="IPR036439">
    <property type="entry name" value="Dockerin_dom_sf"/>
</dbReference>
<dbReference type="InterPro" id="IPR016134">
    <property type="entry name" value="Dockerin_dom"/>
</dbReference>
<dbReference type="PROSITE" id="PS51766">
    <property type="entry name" value="DOCKERIN"/>
    <property type="match status" value="1"/>
</dbReference>
<name>A0A7S8E6P4_9CHLR</name>
<dbReference type="InterPro" id="IPR002105">
    <property type="entry name" value="Dockerin_1_rpt"/>
</dbReference>
<accession>A0A7S8E6P4</accession>
<dbReference type="RefSeq" id="WP_195169408.1">
    <property type="nucleotide sequence ID" value="NZ_CP062983.1"/>
</dbReference>
<feature type="signal peptide" evidence="2">
    <location>
        <begin position="1"/>
        <end position="27"/>
    </location>
</feature>
<feature type="chain" id="PRO_5032564053" description="Dockerin domain-containing protein" evidence="2">
    <location>
        <begin position="28"/>
        <end position="410"/>
    </location>
</feature>